<protein>
    <recommendedName>
        <fullName evidence="5">Beta-lactamase-inhibitor-like PepSY-like domain-containing protein</fullName>
    </recommendedName>
</protein>
<feature type="compositionally biased region" description="Polar residues" evidence="1">
    <location>
        <begin position="53"/>
        <end position="66"/>
    </location>
</feature>
<dbReference type="Proteomes" id="UP000613030">
    <property type="component" value="Unassembled WGS sequence"/>
</dbReference>
<keyword evidence="4" id="KW-1185">Reference proteome</keyword>
<evidence type="ECO:0000256" key="1">
    <source>
        <dbReference type="SAM" id="MobiDB-lite"/>
    </source>
</evidence>
<dbReference type="EMBL" id="JAERRB010000011">
    <property type="protein sequence ID" value="MBL0744438.1"/>
    <property type="molecule type" value="Genomic_DNA"/>
</dbReference>
<keyword evidence="2" id="KW-0732">Signal</keyword>
<feature type="signal peptide" evidence="2">
    <location>
        <begin position="1"/>
        <end position="21"/>
    </location>
</feature>
<proteinExistence type="predicted"/>
<evidence type="ECO:0008006" key="5">
    <source>
        <dbReference type="Google" id="ProtNLM"/>
    </source>
</evidence>
<organism evidence="3 4">
    <name type="scientific">Chryseolinea lacunae</name>
    <dbReference type="NCBI Taxonomy" id="2801331"/>
    <lineage>
        <taxon>Bacteria</taxon>
        <taxon>Pseudomonadati</taxon>
        <taxon>Bacteroidota</taxon>
        <taxon>Cytophagia</taxon>
        <taxon>Cytophagales</taxon>
        <taxon>Fulvivirgaceae</taxon>
        <taxon>Chryseolinea</taxon>
    </lineage>
</organism>
<accession>A0ABS1KYC0</accession>
<name>A0ABS1KYC0_9BACT</name>
<gene>
    <name evidence="3" type="ORF">JI741_24610</name>
</gene>
<evidence type="ECO:0000313" key="3">
    <source>
        <dbReference type="EMBL" id="MBL0744438.1"/>
    </source>
</evidence>
<feature type="chain" id="PRO_5046227344" description="Beta-lactamase-inhibitor-like PepSY-like domain-containing protein" evidence="2">
    <location>
        <begin position="22"/>
        <end position="129"/>
    </location>
</feature>
<evidence type="ECO:0000256" key="2">
    <source>
        <dbReference type="SAM" id="SignalP"/>
    </source>
</evidence>
<sequence>MKKIMLFAAGMLFVGTAATFAQIDTTKTQRNGEPRVQPAPPEQQQPAPQQSQNYSNDATKGMTQIKTAEIPASLRQTLQSPEYKGWETNSTIYKSDANSGYTVQMMNQGGQPQTYRFDDKGKLVPNPKP</sequence>
<feature type="compositionally biased region" description="Polar residues" evidence="1">
    <location>
        <begin position="103"/>
        <end position="114"/>
    </location>
</feature>
<reference evidence="3 4" key="1">
    <citation type="submission" date="2021-01" db="EMBL/GenBank/DDBJ databases">
        <title>Chryseolinea sp. Jin1 Genome sequencing and assembly.</title>
        <authorList>
            <person name="Kim I."/>
        </authorList>
    </citation>
    <scope>NUCLEOTIDE SEQUENCE [LARGE SCALE GENOMIC DNA]</scope>
    <source>
        <strain evidence="3 4">Jin1</strain>
    </source>
</reference>
<dbReference type="RefSeq" id="WP_202014094.1">
    <property type="nucleotide sequence ID" value="NZ_JAERRB010000011.1"/>
</dbReference>
<feature type="region of interest" description="Disordered" evidence="1">
    <location>
        <begin position="103"/>
        <end position="129"/>
    </location>
</feature>
<comment type="caution">
    <text evidence="3">The sequence shown here is derived from an EMBL/GenBank/DDBJ whole genome shotgun (WGS) entry which is preliminary data.</text>
</comment>
<evidence type="ECO:0000313" key="4">
    <source>
        <dbReference type="Proteomes" id="UP000613030"/>
    </source>
</evidence>
<feature type="region of interest" description="Disordered" evidence="1">
    <location>
        <begin position="24"/>
        <end position="90"/>
    </location>
</feature>